<evidence type="ECO:0000256" key="3">
    <source>
        <dbReference type="ARBA" id="ARBA00022840"/>
    </source>
</evidence>
<protein>
    <submittedName>
        <fullName evidence="5">ATP-binding protein</fullName>
    </submittedName>
</protein>
<evidence type="ECO:0000313" key="5">
    <source>
        <dbReference type="EMBL" id="MCF3948769.1"/>
    </source>
</evidence>
<dbReference type="PANTHER" id="PTHR23073">
    <property type="entry name" value="26S PROTEASOME REGULATORY SUBUNIT"/>
    <property type="match status" value="1"/>
</dbReference>
<reference evidence="5 6" key="1">
    <citation type="submission" date="2022-01" db="EMBL/GenBank/DDBJ databases">
        <authorList>
            <person name="Won M."/>
            <person name="Kim S.-J."/>
            <person name="Kwon S.-W."/>
        </authorList>
    </citation>
    <scope>NUCLEOTIDE SEQUENCE [LARGE SCALE GENOMIC DNA]</scope>
    <source>
        <strain evidence="5 6">KCTC 23505</strain>
    </source>
</reference>
<dbReference type="Proteomes" id="UP001521209">
    <property type="component" value="Unassembled WGS sequence"/>
</dbReference>
<dbReference type="InterPro" id="IPR003593">
    <property type="entry name" value="AAA+_ATPase"/>
</dbReference>
<feature type="domain" description="AAA+ ATPase" evidence="4">
    <location>
        <begin position="270"/>
        <end position="400"/>
    </location>
</feature>
<dbReference type="RefSeq" id="WP_235706079.1">
    <property type="nucleotide sequence ID" value="NZ_JAKGBZ010000079.1"/>
</dbReference>
<comment type="similarity">
    <text evidence="1">Belongs to the AAA ATPase family.</text>
</comment>
<keyword evidence="2" id="KW-0547">Nucleotide-binding</keyword>
<gene>
    <name evidence="5" type="ORF">L2A60_19140</name>
</gene>
<dbReference type="SMART" id="SM00382">
    <property type="entry name" value="AAA"/>
    <property type="match status" value="2"/>
</dbReference>
<keyword evidence="6" id="KW-1185">Reference proteome</keyword>
<dbReference type="Pfam" id="PF00004">
    <property type="entry name" value="AAA"/>
    <property type="match status" value="2"/>
</dbReference>
<dbReference type="CDD" id="cd19481">
    <property type="entry name" value="RecA-like_protease"/>
    <property type="match status" value="1"/>
</dbReference>
<organism evidence="5 6">
    <name type="scientific">Acidiphilium iwatense</name>
    <dbReference type="NCBI Taxonomy" id="768198"/>
    <lineage>
        <taxon>Bacteria</taxon>
        <taxon>Pseudomonadati</taxon>
        <taxon>Pseudomonadota</taxon>
        <taxon>Alphaproteobacteria</taxon>
        <taxon>Acetobacterales</taxon>
        <taxon>Acidocellaceae</taxon>
        <taxon>Acidiphilium</taxon>
    </lineage>
</organism>
<proteinExistence type="inferred from homology"/>
<feature type="domain" description="AAA+ ATPase" evidence="4">
    <location>
        <begin position="506"/>
        <end position="635"/>
    </location>
</feature>
<name>A0ABS9E179_9PROT</name>
<evidence type="ECO:0000313" key="6">
    <source>
        <dbReference type="Proteomes" id="UP001521209"/>
    </source>
</evidence>
<sequence>MSPAKNPLPSWLLEEMDDFDGEPEVEGANAALLLAYAHNVIRAVEPASDEAEVLVGWLARNHTRLKLDSRLFTPGDADRSERRKRGRPIGAARWQNLAAALAARTKGASGALPPVALERGFARVTQTLGLEGLDEALFWLVYCYRLDNRFERLFDGLANAQGRPGVLRRYPDLFALLTGSSAGEIDARFRAEAPLLASGSVRLDEDGDIQLPSRLISLIHGCTHGDADVRAELLGPPRQASLDWPAFRHLGAPIEIALRVIGAAAARGESGVHVLLYGPPGTGKTECAASIAAALGLKLYVIGERSPSGREPSRGDRLSDLLLAQRLAGRTGDTLYLFDEAEDLFRPRAFDREPDPKIFVHRLLETAKVPTIWAANEIEAFSPAILRRMTQCIEIRLPPQSRRADLWRELAADETVELDDATARLLARLIPVAPSVVRTALKATRLAGGGGATAELVATDLARAMAHGRAVMPEPATEAFYEPALSHADTDLAGLAMKLSRAGAPRNVSLLLSGPPGTGKTAFARHLAAQMGLDVLQKRGSDLFGPYVGETEARIASAFAEARTTGAFLIFDEADSLLGERAGAARNWEVSQVNEMLTWMEEHPLPFACTTNLPERLDRASLRRFLIRVGFRPLRMEQAAELFRRHFGLEPPAGLGRYDRLTPADFSRIARRRAVLGTEDNAEALLTALEAEAAERDGAPRPIGFGRG</sequence>
<keyword evidence="3 5" id="KW-0067">ATP-binding</keyword>
<dbReference type="InterPro" id="IPR003959">
    <property type="entry name" value="ATPase_AAA_core"/>
</dbReference>
<comment type="caution">
    <text evidence="5">The sequence shown here is derived from an EMBL/GenBank/DDBJ whole genome shotgun (WGS) entry which is preliminary data.</text>
</comment>
<dbReference type="SUPFAM" id="SSF52540">
    <property type="entry name" value="P-loop containing nucleoside triphosphate hydrolases"/>
    <property type="match status" value="2"/>
</dbReference>
<evidence type="ECO:0000256" key="1">
    <source>
        <dbReference type="ARBA" id="ARBA00006914"/>
    </source>
</evidence>
<dbReference type="Gene3D" id="3.40.50.300">
    <property type="entry name" value="P-loop containing nucleotide triphosphate hydrolases"/>
    <property type="match status" value="2"/>
</dbReference>
<evidence type="ECO:0000256" key="2">
    <source>
        <dbReference type="ARBA" id="ARBA00022741"/>
    </source>
</evidence>
<dbReference type="InterPro" id="IPR027417">
    <property type="entry name" value="P-loop_NTPase"/>
</dbReference>
<evidence type="ECO:0000259" key="4">
    <source>
        <dbReference type="SMART" id="SM00382"/>
    </source>
</evidence>
<dbReference type="GO" id="GO:0005524">
    <property type="term" value="F:ATP binding"/>
    <property type="evidence" value="ECO:0007669"/>
    <property type="project" value="UniProtKB-KW"/>
</dbReference>
<dbReference type="EMBL" id="JAKGBZ010000079">
    <property type="protein sequence ID" value="MCF3948769.1"/>
    <property type="molecule type" value="Genomic_DNA"/>
</dbReference>
<accession>A0ABS9E179</accession>
<dbReference type="InterPro" id="IPR050221">
    <property type="entry name" value="26S_Proteasome_ATPase"/>
</dbReference>